<keyword evidence="1" id="KW-0472">Membrane</keyword>
<evidence type="ECO:0000313" key="3">
    <source>
        <dbReference type="Proteomes" id="UP000010319"/>
    </source>
</evidence>
<evidence type="ECO:0000313" key="2">
    <source>
        <dbReference type="EMBL" id="EEQ08144.1"/>
    </source>
</evidence>
<comment type="caution">
    <text evidence="2">The sequence shown here is derived from an EMBL/GenBank/DDBJ whole genome shotgun (WGS) entry which is preliminary data.</text>
</comment>
<accession>A0ABP2E829</accession>
<gene>
    <name evidence="2" type="ORF">yberc0001_1090</name>
</gene>
<proteinExistence type="predicted"/>
<protein>
    <submittedName>
        <fullName evidence="2">Uncharacterized protein</fullName>
    </submittedName>
</protein>
<sequence length="40" mass="4258">MILTLLMLDSLGMGYLYLLPIVYGGGLLIIGNDTETVALS</sequence>
<dbReference type="EMBL" id="AALC02000004">
    <property type="protein sequence ID" value="EEQ08144.1"/>
    <property type="molecule type" value="Genomic_DNA"/>
</dbReference>
<keyword evidence="1" id="KW-1133">Transmembrane helix</keyword>
<evidence type="ECO:0000256" key="1">
    <source>
        <dbReference type="SAM" id="Phobius"/>
    </source>
</evidence>
<dbReference type="Proteomes" id="UP000010319">
    <property type="component" value="Unassembled WGS sequence"/>
</dbReference>
<reference evidence="2" key="1">
    <citation type="submission" date="2008-12" db="EMBL/GenBank/DDBJ databases">
        <title>Annotation of the Yersinia bercovieri ATCC 43970 genome.</title>
        <authorList>
            <person name="Read T.D."/>
            <person name="Akmal A."/>
            <person name="Bishop-Lilly K."/>
            <person name="Chen P.E."/>
            <person name="Cook C."/>
            <person name="Kiley M.P."/>
            <person name="Lentz S."/>
            <person name="Mateczun A."/>
            <person name="Nagarajan N."/>
            <person name="Nolan N."/>
            <person name="Osborne B.I."/>
            <person name="Pop M."/>
            <person name="Sozhamannan S."/>
            <person name="Stewart A.C."/>
            <person name="Sulakvelidze A."/>
            <person name="Thomason B."/>
            <person name="Willner K."/>
            <person name="Zwick M.E."/>
        </authorList>
    </citation>
    <scope>NUCLEOTIDE SEQUENCE [LARGE SCALE GENOMIC DNA]</scope>
    <source>
        <strain evidence="2">ATCC 43970</strain>
    </source>
</reference>
<keyword evidence="1" id="KW-0812">Transmembrane</keyword>
<organism evidence="2 3">
    <name type="scientific">Yersinia bercovieri ATCC 43970</name>
    <dbReference type="NCBI Taxonomy" id="349968"/>
    <lineage>
        <taxon>Bacteria</taxon>
        <taxon>Pseudomonadati</taxon>
        <taxon>Pseudomonadota</taxon>
        <taxon>Gammaproteobacteria</taxon>
        <taxon>Enterobacterales</taxon>
        <taxon>Yersiniaceae</taxon>
        <taxon>Yersinia</taxon>
    </lineage>
</organism>
<keyword evidence="3" id="KW-1185">Reference proteome</keyword>
<name>A0ABP2E829_YERBE</name>
<feature type="transmembrane region" description="Helical" evidence="1">
    <location>
        <begin position="12"/>
        <end position="31"/>
    </location>
</feature>